<comment type="caution">
    <text evidence="2">The sequence shown here is derived from an EMBL/GenBank/DDBJ whole genome shotgun (WGS) entry which is preliminary data.</text>
</comment>
<evidence type="ECO:0000313" key="11">
    <source>
        <dbReference type="Proteomes" id="UP000663873"/>
    </source>
</evidence>
<sequence>MASKLNSKTDVILLLYNFTVIVVACAVLIVGFAKLWKWLTTRADMFDRIVIGVAYGLIEKLDLTIIRTRMRSRPRTLSNFVDGYRNIGYVLMELDKPRNQAYEEAAKQVFLSSSPKQGSNTVTWLDIGTGPRMFLSQMLLKNPTTKHVHAVEANTNSYEQATNLQQATAILKEKITLHQGFSSSIDWGKCDSAPTAIIHDVLGTISTDEGCLKILRETMATFKNVSLCIPHEFGTLCIPVSRPKVGLLSSIFSRLFSGTPNISDGIGVQLLFNPPKKVTLCTSAQFVERFEWTNIPADDLLSKTIQFTAENIHETEFAGFYLAAYVLTAKNLEDGKGIINGFTQNTNWGVKYVSLVDNSNKIKVKKGDKIELCFETDLTHGFPIYRFKASVNDIHLPVLEI</sequence>
<dbReference type="Proteomes" id="UP000663872">
    <property type="component" value="Unassembled WGS sequence"/>
</dbReference>
<reference evidence="2" key="1">
    <citation type="submission" date="2021-02" db="EMBL/GenBank/DDBJ databases">
        <authorList>
            <person name="Nowell W R."/>
        </authorList>
    </citation>
    <scope>NUCLEOTIDE SEQUENCE</scope>
</reference>
<dbReference type="PROSITE" id="PS51257">
    <property type="entry name" value="PROKAR_LIPOPROTEIN"/>
    <property type="match status" value="1"/>
</dbReference>
<proteinExistence type="predicted"/>
<dbReference type="EMBL" id="CAJOBP010001905">
    <property type="protein sequence ID" value="CAF4320492.1"/>
    <property type="molecule type" value="Genomic_DNA"/>
</dbReference>
<dbReference type="OrthoDB" id="10010678at2759"/>
<dbReference type="Gene3D" id="3.40.50.150">
    <property type="entry name" value="Vaccinia Virus protein VP39"/>
    <property type="match status" value="1"/>
</dbReference>
<dbReference type="Proteomes" id="UP000663825">
    <property type="component" value="Unassembled WGS sequence"/>
</dbReference>
<evidence type="ECO:0000313" key="6">
    <source>
        <dbReference type="EMBL" id="CAF4311466.1"/>
    </source>
</evidence>
<evidence type="ECO:0000313" key="7">
    <source>
        <dbReference type="EMBL" id="CAF4320492.1"/>
    </source>
</evidence>
<dbReference type="EMBL" id="CAJOBO010000919">
    <property type="protein sequence ID" value="CAF4311466.1"/>
    <property type="molecule type" value="Genomic_DNA"/>
</dbReference>
<evidence type="ECO:0000256" key="1">
    <source>
        <dbReference type="SAM" id="Phobius"/>
    </source>
</evidence>
<dbReference type="Proteomes" id="UP000663869">
    <property type="component" value="Unassembled WGS sequence"/>
</dbReference>
<evidence type="ECO:0000313" key="5">
    <source>
        <dbReference type="EMBL" id="CAF3564374.1"/>
    </source>
</evidence>
<dbReference type="Proteomes" id="UP000663862">
    <property type="component" value="Unassembled WGS sequence"/>
</dbReference>
<dbReference type="EMBL" id="CAJOBR010001032">
    <property type="protein sequence ID" value="CAF4571078.1"/>
    <property type="molecule type" value="Genomic_DNA"/>
</dbReference>
<protein>
    <submittedName>
        <fullName evidence="2">Uncharacterized protein</fullName>
    </submittedName>
</protein>
<dbReference type="Proteomes" id="UP000663851">
    <property type="component" value="Unassembled WGS sequence"/>
</dbReference>
<dbReference type="AlphaFoldDB" id="A0A817LKF5"/>
<keyword evidence="11" id="KW-1185">Reference proteome</keyword>
<dbReference type="EMBL" id="CAJNYD010001822">
    <property type="protein sequence ID" value="CAF3366223.1"/>
    <property type="molecule type" value="Genomic_DNA"/>
</dbReference>
<evidence type="ECO:0000313" key="4">
    <source>
        <dbReference type="EMBL" id="CAF3414055.1"/>
    </source>
</evidence>
<gene>
    <name evidence="5" type="ORF">FME351_LOCUS20127</name>
    <name evidence="4" type="ORF">GRG538_LOCUS11192</name>
    <name evidence="6" type="ORF">HFQ381_LOCUS14199</name>
    <name evidence="3" type="ORF">LUA448_LOCUS14411</name>
    <name evidence="9" type="ORF">QYT958_LOCUS9635</name>
    <name evidence="2" type="ORF">TIS948_LOCUS3696</name>
    <name evidence="8" type="ORF">TSG867_LOCUS21036</name>
    <name evidence="7" type="ORF">UJA718_LOCUS13832</name>
</gene>
<evidence type="ECO:0000313" key="2">
    <source>
        <dbReference type="EMBL" id="CAF3044554.1"/>
    </source>
</evidence>
<dbReference type="EMBL" id="CAJNYU010002561">
    <property type="protein sequence ID" value="CAF3564374.1"/>
    <property type="molecule type" value="Genomic_DNA"/>
</dbReference>
<dbReference type="EMBL" id="CAJNYT010001475">
    <property type="protein sequence ID" value="CAF3414055.1"/>
    <property type="molecule type" value="Genomic_DNA"/>
</dbReference>
<accession>A0A817LKF5</accession>
<dbReference type="EMBL" id="CAJNXB010000335">
    <property type="protein sequence ID" value="CAF3044554.1"/>
    <property type="molecule type" value="Genomic_DNA"/>
</dbReference>
<dbReference type="Proteomes" id="UP000663873">
    <property type="component" value="Unassembled WGS sequence"/>
</dbReference>
<dbReference type="Proteomes" id="UP000663833">
    <property type="component" value="Unassembled WGS sequence"/>
</dbReference>
<evidence type="ECO:0000313" key="10">
    <source>
        <dbReference type="Proteomes" id="UP000663825"/>
    </source>
</evidence>
<evidence type="ECO:0000313" key="3">
    <source>
        <dbReference type="EMBL" id="CAF3366223.1"/>
    </source>
</evidence>
<organism evidence="2 10">
    <name type="scientific">Rotaria socialis</name>
    <dbReference type="NCBI Taxonomy" id="392032"/>
    <lineage>
        <taxon>Eukaryota</taxon>
        <taxon>Metazoa</taxon>
        <taxon>Spiralia</taxon>
        <taxon>Gnathifera</taxon>
        <taxon>Rotifera</taxon>
        <taxon>Eurotatoria</taxon>
        <taxon>Bdelloidea</taxon>
        <taxon>Philodinida</taxon>
        <taxon>Philodinidae</taxon>
        <taxon>Rotaria</taxon>
    </lineage>
</organism>
<dbReference type="InterPro" id="IPR029063">
    <property type="entry name" value="SAM-dependent_MTases_sf"/>
</dbReference>
<keyword evidence="1" id="KW-1133">Transmembrane helix</keyword>
<evidence type="ECO:0000313" key="9">
    <source>
        <dbReference type="EMBL" id="CAF4571078.1"/>
    </source>
</evidence>
<evidence type="ECO:0000313" key="8">
    <source>
        <dbReference type="EMBL" id="CAF4500317.1"/>
    </source>
</evidence>
<keyword evidence="1" id="KW-0472">Membrane</keyword>
<feature type="transmembrane region" description="Helical" evidence="1">
    <location>
        <begin position="12"/>
        <end position="33"/>
    </location>
</feature>
<keyword evidence="1" id="KW-0812">Transmembrane</keyword>
<name>A0A817LKF5_9BILA</name>
<dbReference type="Proteomes" id="UP000663848">
    <property type="component" value="Unassembled WGS sequence"/>
</dbReference>
<dbReference type="EMBL" id="CAJOBQ010001594">
    <property type="protein sequence ID" value="CAF4500317.1"/>
    <property type="molecule type" value="Genomic_DNA"/>
</dbReference>